<dbReference type="AlphaFoldDB" id="A0A6J1LQN6"/>
<gene>
    <name evidence="3" type="primary">LOC111596144</name>
</gene>
<dbReference type="KEGG" id="dhe:111596144"/>
<name>A0A6J1LQN6_DROHY</name>
<dbReference type="RefSeq" id="XP_023165995.1">
    <property type="nucleotide sequence ID" value="XM_023310227.2"/>
</dbReference>
<feature type="compositionally biased region" description="Polar residues" evidence="1">
    <location>
        <begin position="1"/>
        <end position="14"/>
    </location>
</feature>
<keyword evidence="2" id="KW-1185">Reference proteome</keyword>
<feature type="region of interest" description="Disordered" evidence="1">
    <location>
        <begin position="1"/>
        <end position="21"/>
    </location>
</feature>
<feature type="compositionally biased region" description="Low complexity" evidence="1">
    <location>
        <begin position="448"/>
        <end position="461"/>
    </location>
</feature>
<dbReference type="OrthoDB" id="548795at2759"/>
<evidence type="ECO:0000256" key="1">
    <source>
        <dbReference type="SAM" id="MobiDB-lite"/>
    </source>
</evidence>
<accession>A0A6J1LQN6</accession>
<feature type="compositionally biased region" description="Polar residues" evidence="1">
    <location>
        <begin position="78"/>
        <end position="96"/>
    </location>
</feature>
<evidence type="ECO:0000313" key="3">
    <source>
        <dbReference type="RefSeq" id="XP_023165995.1"/>
    </source>
</evidence>
<dbReference type="OMA" id="MDTSVFY"/>
<feature type="compositionally biased region" description="Acidic residues" evidence="1">
    <location>
        <begin position="102"/>
        <end position="120"/>
    </location>
</feature>
<proteinExistence type="predicted"/>
<reference evidence="3" key="1">
    <citation type="submission" date="2025-08" db="UniProtKB">
        <authorList>
            <consortium name="RefSeq"/>
        </authorList>
    </citation>
    <scope>IDENTIFICATION</scope>
    <source>
        <strain evidence="3">15085-1641.00</strain>
        <tissue evidence="3">Whole body</tissue>
    </source>
</reference>
<dbReference type="Proteomes" id="UP000504633">
    <property type="component" value="Unplaced"/>
</dbReference>
<feature type="region of interest" description="Disordered" evidence="1">
    <location>
        <begin position="442"/>
        <end position="479"/>
    </location>
</feature>
<sequence length="479" mass="55144">MNSGRTTRTVSGLHSKQRQSHNVRHAIFTMKRPMVFQVRKSLVEYLDEELLNMNTSVFYQRIFILAKNVDPMSETVAEQAQNNAEAVSQNANTDAGSNRAAEEEDHYSEMATEEDSDELQDAGQLNKLSVTINEGSNKETVTRTFRFYGNDDVQEEAEPEEPEPEPQAPQQPKDIFTQFTDMLQELHAKCRELAYSPDPLCGLVLYMNEYTMMMLESSEDMIGIFCEALLSSISDYWQNHRVFHIEDHIKELYTKELLFRRIPAAFLNEKFPPSTPTDEYLMGKQHLIIKDKLFTICTLIGESMHPIKSESSQQETPVQEATGTFEIEGGSEETNQPQRRSLSQLERITVAVSDTLPADIFRKWLPEMQRIELVLSSTRFYYTLEEFCGVYGKVPFRRDDDGFFWPIQINYTPGQIFRRTPYDINLTFTEYAAEMNRRLQEDHKAEMDAAAEAEASALAQAETHDKPQKPAKEEEEPDE</sequence>
<evidence type="ECO:0000313" key="2">
    <source>
        <dbReference type="Proteomes" id="UP000504633"/>
    </source>
</evidence>
<feature type="compositionally biased region" description="Basic and acidic residues" evidence="1">
    <location>
        <begin position="462"/>
        <end position="472"/>
    </location>
</feature>
<dbReference type="GeneID" id="111596144"/>
<feature type="region of interest" description="Disordered" evidence="1">
    <location>
        <begin position="78"/>
        <end position="121"/>
    </location>
</feature>
<organism evidence="2 3">
    <name type="scientific">Drosophila hydei</name>
    <name type="common">Fruit fly</name>
    <dbReference type="NCBI Taxonomy" id="7224"/>
    <lineage>
        <taxon>Eukaryota</taxon>
        <taxon>Metazoa</taxon>
        <taxon>Ecdysozoa</taxon>
        <taxon>Arthropoda</taxon>
        <taxon>Hexapoda</taxon>
        <taxon>Insecta</taxon>
        <taxon>Pterygota</taxon>
        <taxon>Neoptera</taxon>
        <taxon>Endopterygota</taxon>
        <taxon>Diptera</taxon>
        <taxon>Brachycera</taxon>
        <taxon>Muscomorpha</taxon>
        <taxon>Ephydroidea</taxon>
        <taxon>Drosophilidae</taxon>
        <taxon>Drosophila</taxon>
    </lineage>
</organism>
<protein>
    <submittedName>
        <fullName evidence="3">Uncharacterized protein LOC111596144</fullName>
    </submittedName>
</protein>